<dbReference type="PRINTS" id="PR00385">
    <property type="entry name" value="P450"/>
</dbReference>
<evidence type="ECO:0000256" key="1">
    <source>
        <dbReference type="ARBA" id="ARBA00001971"/>
    </source>
</evidence>
<sequence length="454" mass="50553">MTTAPDTSAGRCPVHPQEQFAQLTMRDRDLVRCPFPVYAGMREEAPVMWNDRLNAYIISRYEDIREVLRDPMTYSSLQASGPTSVTPLARRVATDDSFSEATRAAARRRLELAEYPVLINSDPPEHRRQRSLVAAAFTPRRIKEMEPHIQSIADELIDAMAPEGETDIVADFALPLPMIVIAGLLGVPSDMMHTFKDWTGAFTKGVGAMDLTHEEIADLFRSTNEFYSYFAAEIERRREKPKDDLIGTLLNARLDGETPLSDEELLQMLVLFLVAGNETTTNLISSMVYHLLGDPDLLARLRDDEELIAPFVEECLRLQSPTQGLFRTATTDTSIGGVDMPAGTMVFLLYASANRDEEAFSDPDTLDLDNPSTQHLAFGRGEHVCLGANIARREAFIAVKTLITRLTDLELAVPDDDVEYQPSFILRGLATLPIRFRKTTASQSDGPAPTEVDM</sequence>
<dbReference type="InterPro" id="IPR002397">
    <property type="entry name" value="Cyt_P450_B"/>
</dbReference>
<evidence type="ECO:0000256" key="2">
    <source>
        <dbReference type="ARBA" id="ARBA00010617"/>
    </source>
</evidence>
<name>A0A7D7QR84_9ACTN</name>
<evidence type="ECO:0000256" key="3">
    <source>
        <dbReference type="ARBA" id="ARBA00022617"/>
    </source>
</evidence>
<dbReference type="GO" id="GO:0005506">
    <property type="term" value="F:iron ion binding"/>
    <property type="evidence" value="ECO:0007669"/>
    <property type="project" value="InterPro"/>
</dbReference>
<evidence type="ECO:0000256" key="4">
    <source>
        <dbReference type="ARBA" id="ARBA00022723"/>
    </source>
</evidence>
<dbReference type="PRINTS" id="PR00359">
    <property type="entry name" value="BP450"/>
</dbReference>
<keyword evidence="10" id="KW-1185">Reference proteome</keyword>
<evidence type="ECO:0000313" key="9">
    <source>
        <dbReference type="EMBL" id="QMT02626.1"/>
    </source>
</evidence>
<keyword evidence="4 8" id="KW-0479">Metal-binding</keyword>
<dbReference type="KEGG" id="gji:H1R19_05635"/>
<dbReference type="EMBL" id="CP059491">
    <property type="protein sequence ID" value="QMT02626.1"/>
    <property type="molecule type" value="Genomic_DNA"/>
</dbReference>
<dbReference type="GO" id="GO:0004497">
    <property type="term" value="F:monooxygenase activity"/>
    <property type="evidence" value="ECO:0007669"/>
    <property type="project" value="UniProtKB-KW"/>
</dbReference>
<dbReference type="PANTHER" id="PTHR46696:SF1">
    <property type="entry name" value="CYTOCHROME P450 YJIB-RELATED"/>
    <property type="match status" value="1"/>
</dbReference>
<dbReference type="Proteomes" id="UP000515663">
    <property type="component" value="Chromosome"/>
</dbReference>
<gene>
    <name evidence="9" type="ORF">H1R19_05635</name>
</gene>
<dbReference type="CDD" id="cd11078">
    <property type="entry name" value="CYP130-like"/>
    <property type="match status" value="1"/>
</dbReference>
<comment type="similarity">
    <text evidence="2 8">Belongs to the cytochrome P450 family.</text>
</comment>
<dbReference type="PANTHER" id="PTHR46696">
    <property type="entry name" value="P450, PUTATIVE (EUROFUNG)-RELATED"/>
    <property type="match status" value="1"/>
</dbReference>
<dbReference type="GO" id="GO:0020037">
    <property type="term" value="F:heme binding"/>
    <property type="evidence" value="ECO:0007669"/>
    <property type="project" value="InterPro"/>
</dbReference>
<dbReference type="InterPro" id="IPR017972">
    <property type="entry name" value="Cyt_P450_CS"/>
</dbReference>
<dbReference type="InterPro" id="IPR036396">
    <property type="entry name" value="Cyt_P450_sf"/>
</dbReference>
<proteinExistence type="inferred from homology"/>
<dbReference type="RefSeq" id="WP_219850805.1">
    <property type="nucleotide sequence ID" value="NZ_CP059491.1"/>
</dbReference>
<dbReference type="Gene3D" id="1.10.630.10">
    <property type="entry name" value="Cytochrome P450"/>
    <property type="match status" value="1"/>
</dbReference>
<evidence type="ECO:0000256" key="7">
    <source>
        <dbReference type="ARBA" id="ARBA00023033"/>
    </source>
</evidence>
<dbReference type="AlphaFoldDB" id="A0A7D7QR84"/>
<evidence type="ECO:0000313" key="10">
    <source>
        <dbReference type="Proteomes" id="UP000515663"/>
    </source>
</evidence>
<evidence type="ECO:0000256" key="8">
    <source>
        <dbReference type="RuleBase" id="RU000461"/>
    </source>
</evidence>
<dbReference type="PROSITE" id="PS00086">
    <property type="entry name" value="CYTOCHROME_P450"/>
    <property type="match status" value="1"/>
</dbReference>
<keyword evidence="6 8" id="KW-0408">Iron</keyword>
<keyword evidence="5 8" id="KW-0560">Oxidoreductase</keyword>
<evidence type="ECO:0000256" key="5">
    <source>
        <dbReference type="ARBA" id="ARBA00023002"/>
    </source>
</evidence>
<reference evidence="10" key="1">
    <citation type="submission" date="2020-07" db="EMBL/GenBank/DDBJ databases">
        <title>novel species isolated from the respiratory tract of Marmot.</title>
        <authorList>
            <person name="Zhang G."/>
        </authorList>
    </citation>
    <scope>NUCLEOTIDE SEQUENCE [LARGE SCALE GENOMIC DNA]</scope>
    <source>
        <strain evidence="10">686</strain>
    </source>
</reference>
<keyword evidence="7 8" id="KW-0503">Monooxygenase</keyword>
<dbReference type="SUPFAM" id="SSF48264">
    <property type="entry name" value="Cytochrome P450"/>
    <property type="match status" value="1"/>
</dbReference>
<dbReference type="GO" id="GO:0016705">
    <property type="term" value="F:oxidoreductase activity, acting on paired donors, with incorporation or reduction of molecular oxygen"/>
    <property type="evidence" value="ECO:0007669"/>
    <property type="project" value="InterPro"/>
</dbReference>
<accession>A0A7D7QR84</accession>
<keyword evidence="3 8" id="KW-0349">Heme</keyword>
<protein>
    <submittedName>
        <fullName evidence="9">Cytochrome P450</fullName>
    </submittedName>
</protein>
<organism evidence="9 10">
    <name type="scientific">Gordonia jinghuaiqii</name>
    <dbReference type="NCBI Taxonomy" id="2758710"/>
    <lineage>
        <taxon>Bacteria</taxon>
        <taxon>Bacillati</taxon>
        <taxon>Actinomycetota</taxon>
        <taxon>Actinomycetes</taxon>
        <taxon>Mycobacteriales</taxon>
        <taxon>Gordoniaceae</taxon>
        <taxon>Gordonia</taxon>
    </lineage>
</organism>
<comment type="cofactor">
    <cofactor evidence="1">
        <name>heme</name>
        <dbReference type="ChEBI" id="CHEBI:30413"/>
    </cofactor>
</comment>
<dbReference type="InterPro" id="IPR001128">
    <property type="entry name" value="Cyt_P450"/>
</dbReference>
<evidence type="ECO:0000256" key="6">
    <source>
        <dbReference type="ARBA" id="ARBA00023004"/>
    </source>
</evidence>
<dbReference type="FunFam" id="1.10.630.10:FF:000018">
    <property type="entry name" value="Cytochrome P450 monooxygenase"/>
    <property type="match status" value="1"/>
</dbReference>
<dbReference type="Pfam" id="PF00067">
    <property type="entry name" value="p450"/>
    <property type="match status" value="1"/>
</dbReference>